<name>A0ABY5EVW8_9HYPH</name>
<dbReference type="RefSeq" id="WP_254770421.1">
    <property type="nucleotide sequence ID" value="NZ_CP101114.1"/>
</dbReference>
<reference evidence="1" key="1">
    <citation type="submission" date="2022-07" db="EMBL/GenBank/DDBJ databases">
        <title>First report of Bartonella spp. in marsupials in Brazil, with a description of Bartonella harrusi sp. nov. and new proposal for taxonomic reclassification of species of the genus Bartonella.</title>
        <authorList>
            <person name="Amaral R.B."/>
        </authorList>
    </citation>
    <scope>NUCLEOTIDE SEQUENCE</scope>
    <source>
        <strain evidence="1">117A</strain>
    </source>
</reference>
<keyword evidence="2" id="KW-1185">Reference proteome</keyword>
<evidence type="ECO:0000313" key="1">
    <source>
        <dbReference type="EMBL" id="UTO28518.1"/>
    </source>
</evidence>
<dbReference type="Proteomes" id="UP001059475">
    <property type="component" value="Chromosome"/>
</dbReference>
<accession>A0ABY5EVW8</accession>
<proteinExistence type="predicted"/>
<protein>
    <submittedName>
        <fullName evidence="1">Uncharacterized protein</fullName>
    </submittedName>
</protein>
<organism evidence="1 2">
    <name type="scientific">Bartonella harrusi</name>
    <dbReference type="NCBI Taxonomy" id="2961895"/>
    <lineage>
        <taxon>Bacteria</taxon>
        <taxon>Pseudomonadati</taxon>
        <taxon>Pseudomonadota</taxon>
        <taxon>Alphaproteobacteria</taxon>
        <taxon>Hyphomicrobiales</taxon>
        <taxon>Bartonellaceae</taxon>
        <taxon>Bartonella</taxon>
    </lineage>
</organism>
<dbReference type="EMBL" id="CP101114">
    <property type="protein sequence ID" value="UTO28518.1"/>
    <property type="molecule type" value="Genomic_DNA"/>
</dbReference>
<sequence length="54" mass="6302">MAALAQDIDARIPFMLDNFKIKEVESLQDFRDYGNVMASIFEPFDEKAIIFMKQ</sequence>
<gene>
    <name evidence="1" type="ORF">NMK50_00260</name>
</gene>
<evidence type="ECO:0000313" key="2">
    <source>
        <dbReference type="Proteomes" id="UP001059475"/>
    </source>
</evidence>